<evidence type="ECO:0000313" key="3">
    <source>
        <dbReference type="Proteomes" id="UP000295678"/>
    </source>
</evidence>
<dbReference type="RefSeq" id="WP_132806096.1">
    <property type="nucleotide sequence ID" value="NZ_SMAK01000004.1"/>
</dbReference>
<proteinExistence type="predicted"/>
<dbReference type="PANTHER" id="PTHR12910:SF2">
    <property type="entry name" value="NADH DEHYDROGENASE [UBIQUINONE] 1 ALPHA SUBCOMPLEX SUBUNIT 12"/>
    <property type="match status" value="1"/>
</dbReference>
<sequence length="136" mass="15718">MRDFIIQIFAWWHKATLGTRFLTWRKGEYVGSDEQGNRYYRTRGGAKDPALGFERRWVIYAGEVEASAIPPGWYGWMHHRYDVPPTEEAYTPHPWEKPHLPNLTGTAAAYRPPGSALTPERRPRVTGDYQAWSPDA</sequence>
<dbReference type="AlphaFoldDB" id="A0A4R3MG64"/>
<reference evidence="2 3" key="1">
    <citation type="submission" date="2019-03" db="EMBL/GenBank/DDBJ databases">
        <title>Genomic Encyclopedia of Type Strains, Phase IV (KMG-IV): sequencing the most valuable type-strain genomes for metagenomic binning, comparative biology and taxonomic classification.</title>
        <authorList>
            <person name="Goeker M."/>
        </authorList>
    </citation>
    <scope>NUCLEOTIDE SEQUENCE [LARGE SCALE GENOMIC DNA]</scope>
    <source>
        <strain evidence="2 3">DSM 19345</strain>
    </source>
</reference>
<dbReference type="NCBIfam" id="NF006040">
    <property type="entry name" value="PRK08183.1"/>
    <property type="match status" value="1"/>
</dbReference>
<dbReference type="GO" id="GO:0006979">
    <property type="term" value="P:response to oxidative stress"/>
    <property type="evidence" value="ECO:0007669"/>
    <property type="project" value="TreeGrafter"/>
</dbReference>
<keyword evidence="2" id="KW-0830">Ubiquinone</keyword>
<protein>
    <submittedName>
        <fullName evidence="2">NADH:ubiquinone oxidoreductase subunit</fullName>
    </submittedName>
</protein>
<keyword evidence="3" id="KW-1185">Reference proteome</keyword>
<dbReference type="GO" id="GO:0045271">
    <property type="term" value="C:respiratory chain complex I"/>
    <property type="evidence" value="ECO:0007669"/>
    <property type="project" value="InterPro"/>
</dbReference>
<feature type="region of interest" description="Disordered" evidence="1">
    <location>
        <begin position="92"/>
        <end position="136"/>
    </location>
</feature>
<gene>
    <name evidence="2" type="ORF">EDC22_10486</name>
</gene>
<accession>A0A4R3MG64</accession>
<dbReference type="EMBL" id="SMAK01000004">
    <property type="protein sequence ID" value="TCT11329.1"/>
    <property type="molecule type" value="Genomic_DNA"/>
</dbReference>
<dbReference type="Pfam" id="PF05071">
    <property type="entry name" value="NDUFA12"/>
    <property type="match status" value="1"/>
</dbReference>
<organism evidence="2 3">
    <name type="scientific">Tepidamorphus gemmatus</name>
    <dbReference type="NCBI Taxonomy" id="747076"/>
    <lineage>
        <taxon>Bacteria</taxon>
        <taxon>Pseudomonadati</taxon>
        <taxon>Pseudomonadota</taxon>
        <taxon>Alphaproteobacteria</taxon>
        <taxon>Hyphomicrobiales</taxon>
        <taxon>Tepidamorphaceae</taxon>
        <taxon>Tepidamorphus</taxon>
    </lineage>
</organism>
<dbReference type="OrthoDB" id="9795340at2"/>
<name>A0A4R3MG64_9HYPH</name>
<comment type="caution">
    <text evidence="2">The sequence shown here is derived from an EMBL/GenBank/DDBJ whole genome shotgun (WGS) entry which is preliminary data.</text>
</comment>
<dbReference type="InterPro" id="IPR007763">
    <property type="entry name" value="NDUFA12"/>
</dbReference>
<evidence type="ECO:0000313" key="2">
    <source>
        <dbReference type="EMBL" id="TCT11329.1"/>
    </source>
</evidence>
<dbReference type="Proteomes" id="UP000295678">
    <property type="component" value="Unassembled WGS sequence"/>
</dbReference>
<dbReference type="PANTHER" id="PTHR12910">
    <property type="entry name" value="NADH-UBIQUINONE OXIDOREDUCTASE SUBUNIT B17.2"/>
    <property type="match status" value="1"/>
</dbReference>
<evidence type="ECO:0000256" key="1">
    <source>
        <dbReference type="SAM" id="MobiDB-lite"/>
    </source>
</evidence>